<keyword evidence="2" id="KW-0813">Transport</keyword>
<dbReference type="InterPro" id="IPR003593">
    <property type="entry name" value="AAA+_ATPase"/>
</dbReference>
<keyword evidence="8 9" id="KW-0472">Membrane</keyword>
<accession>A0A7X1KSL8</accession>
<evidence type="ECO:0000259" key="11">
    <source>
        <dbReference type="PROSITE" id="PS50929"/>
    </source>
</evidence>
<dbReference type="SMART" id="SM00382">
    <property type="entry name" value="AAA"/>
    <property type="match status" value="1"/>
</dbReference>
<dbReference type="GO" id="GO:0140359">
    <property type="term" value="F:ABC-type transporter activity"/>
    <property type="evidence" value="ECO:0007669"/>
    <property type="project" value="InterPro"/>
</dbReference>
<feature type="transmembrane region" description="Helical" evidence="9">
    <location>
        <begin position="27"/>
        <end position="52"/>
    </location>
</feature>
<feature type="domain" description="ABC transporter" evidence="10">
    <location>
        <begin position="353"/>
        <end position="586"/>
    </location>
</feature>
<evidence type="ECO:0000256" key="7">
    <source>
        <dbReference type="ARBA" id="ARBA00022989"/>
    </source>
</evidence>
<dbReference type="GO" id="GO:0016887">
    <property type="term" value="F:ATP hydrolysis activity"/>
    <property type="evidence" value="ECO:0007669"/>
    <property type="project" value="InterPro"/>
</dbReference>
<dbReference type="EMBL" id="JACMYH010000001">
    <property type="protein sequence ID" value="MBC2677627.1"/>
    <property type="molecule type" value="Genomic_DNA"/>
</dbReference>
<dbReference type="Proteomes" id="UP000546173">
    <property type="component" value="Unassembled WGS sequence"/>
</dbReference>
<dbReference type="AlphaFoldDB" id="A0A7X1KSL8"/>
<dbReference type="PANTHER" id="PTHR24221">
    <property type="entry name" value="ATP-BINDING CASSETTE SUB-FAMILY B"/>
    <property type="match status" value="1"/>
</dbReference>
<evidence type="ECO:0000313" key="13">
    <source>
        <dbReference type="Proteomes" id="UP000546173"/>
    </source>
</evidence>
<protein>
    <submittedName>
        <fullName evidence="12">ABC transporter ATP-binding protein</fullName>
    </submittedName>
</protein>
<evidence type="ECO:0000256" key="2">
    <source>
        <dbReference type="ARBA" id="ARBA00022448"/>
    </source>
</evidence>
<evidence type="ECO:0000256" key="8">
    <source>
        <dbReference type="ARBA" id="ARBA00023136"/>
    </source>
</evidence>
<proteinExistence type="predicted"/>
<evidence type="ECO:0000256" key="5">
    <source>
        <dbReference type="ARBA" id="ARBA00022741"/>
    </source>
</evidence>
<dbReference type="GO" id="GO:0034040">
    <property type="term" value="F:ATPase-coupled lipid transmembrane transporter activity"/>
    <property type="evidence" value="ECO:0007669"/>
    <property type="project" value="TreeGrafter"/>
</dbReference>
<name>A0A7X1KSL8_9PSED</name>
<dbReference type="Pfam" id="PF00664">
    <property type="entry name" value="ABC_membrane"/>
    <property type="match status" value="1"/>
</dbReference>
<dbReference type="Pfam" id="PF00005">
    <property type="entry name" value="ABC_tran"/>
    <property type="match status" value="1"/>
</dbReference>
<dbReference type="InterPro" id="IPR039421">
    <property type="entry name" value="Type_1_exporter"/>
</dbReference>
<dbReference type="InterPro" id="IPR011527">
    <property type="entry name" value="ABC1_TM_dom"/>
</dbReference>
<feature type="transmembrane region" description="Helical" evidence="9">
    <location>
        <begin position="176"/>
        <end position="194"/>
    </location>
</feature>
<dbReference type="PROSITE" id="PS50929">
    <property type="entry name" value="ABC_TM1F"/>
    <property type="match status" value="1"/>
</dbReference>
<keyword evidence="3" id="KW-1003">Cell membrane</keyword>
<dbReference type="InterPro" id="IPR017871">
    <property type="entry name" value="ABC_transporter-like_CS"/>
</dbReference>
<evidence type="ECO:0000256" key="3">
    <source>
        <dbReference type="ARBA" id="ARBA00022475"/>
    </source>
</evidence>
<dbReference type="RefSeq" id="WP_185793574.1">
    <property type="nucleotide sequence ID" value="NZ_JACMYH010000001.1"/>
</dbReference>
<evidence type="ECO:0000256" key="9">
    <source>
        <dbReference type="SAM" id="Phobius"/>
    </source>
</evidence>
<evidence type="ECO:0000256" key="6">
    <source>
        <dbReference type="ARBA" id="ARBA00022840"/>
    </source>
</evidence>
<dbReference type="InterPro" id="IPR027417">
    <property type="entry name" value="P-loop_NTPase"/>
</dbReference>
<dbReference type="SUPFAM" id="SSF52540">
    <property type="entry name" value="P-loop containing nucleoside triphosphate hydrolases"/>
    <property type="match status" value="1"/>
</dbReference>
<comment type="subcellular location">
    <subcellularLocation>
        <location evidence="1">Cell membrane</location>
        <topology evidence="1">Multi-pass membrane protein</topology>
    </subcellularLocation>
</comment>
<dbReference type="InterPro" id="IPR036640">
    <property type="entry name" value="ABC1_TM_sf"/>
</dbReference>
<evidence type="ECO:0000259" key="10">
    <source>
        <dbReference type="PROSITE" id="PS50893"/>
    </source>
</evidence>
<dbReference type="FunFam" id="3.40.50.300:FF:000221">
    <property type="entry name" value="Multidrug ABC transporter ATP-binding protein"/>
    <property type="match status" value="1"/>
</dbReference>
<dbReference type="PROSITE" id="PS00211">
    <property type="entry name" value="ABC_TRANSPORTER_1"/>
    <property type="match status" value="1"/>
</dbReference>
<feature type="transmembrane region" description="Helical" evidence="9">
    <location>
        <begin position="72"/>
        <end position="92"/>
    </location>
</feature>
<comment type="caution">
    <text evidence="12">The sequence shown here is derived from an EMBL/GenBank/DDBJ whole genome shotgun (WGS) entry which is preliminary data.</text>
</comment>
<keyword evidence="5" id="KW-0547">Nucleotide-binding</keyword>
<keyword evidence="13" id="KW-1185">Reference proteome</keyword>
<dbReference type="GO" id="GO:0005886">
    <property type="term" value="C:plasma membrane"/>
    <property type="evidence" value="ECO:0007669"/>
    <property type="project" value="UniProtKB-SubCell"/>
</dbReference>
<dbReference type="Gene3D" id="3.40.50.300">
    <property type="entry name" value="P-loop containing nucleotide triphosphate hydrolases"/>
    <property type="match status" value="1"/>
</dbReference>
<dbReference type="PROSITE" id="PS50893">
    <property type="entry name" value="ABC_TRANSPORTER_2"/>
    <property type="match status" value="1"/>
</dbReference>
<dbReference type="GO" id="GO:0005524">
    <property type="term" value="F:ATP binding"/>
    <property type="evidence" value="ECO:0007669"/>
    <property type="project" value="UniProtKB-KW"/>
</dbReference>
<sequence>MSAAPATDPPVAEGAISQLLRPIRGRLIVAAILAGLGTALTLLPLAAIAYLAGLALDPADGGVWALGSTAHVWPVIAGSLACLMLGMILVSLGEMLAHLLDNQITSHLRLAITRRLGKVPLGWFTARASGEVKQAMQDDVDTLHSLTAHFYTTVGRSLGAVSFATVYLFATDWRMAVISLLPFPLFFLFVSRATRASSANMQAFGAGMARINNAVVEFVNGITVVKSFGIEGKAQANYREAVDGFALAFEDFARPLVSAMANAHALITPVVVLGIVLAFGTLFTWLGWIEAIDLLPFVLVAPSLCAPLLLLSYITHDLHNATGAALRIQQLLATPELARPTAAAIDLPARTELQVQNLSYSYDGETPVLSNIDLTLRPGTVTAVVGPSGAGKSTLARLLLRFFDPDTGRITLGGVDLRQIDSTQLYRHIGFVLQDVRLIHASLRDNIALGRASASLDEIEQAARLANVHERIIALPRGYDSVVGEDAQLSGGELQRVSIARAMLLDPAVLVLDEATAAADAENEVHIQQALSRFAQGRTVLVIAHRLDTVMHADHIILIDHGSIQEQGTHAQLLATGGRYARLWQAGDYPNTELAEHGRC</sequence>
<dbReference type="SUPFAM" id="SSF90123">
    <property type="entry name" value="ABC transporter transmembrane region"/>
    <property type="match status" value="1"/>
</dbReference>
<evidence type="ECO:0000256" key="4">
    <source>
        <dbReference type="ARBA" id="ARBA00022692"/>
    </source>
</evidence>
<keyword evidence="6 12" id="KW-0067">ATP-binding</keyword>
<feature type="transmembrane region" description="Helical" evidence="9">
    <location>
        <begin position="266"/>
        <end position="288"/>
    </location>
</feature>
<evidence type="ECO:0000313" key="12">
    <source>
        <dbReference type="EMBL" id="MBC2677627.1"/>
    </source>
</evidence>
<gene>
    <name evidence="12" type="ORF">H7993_04405</name>
</gene>
<dbReference type="Gene3D" id="1.20.1560.10">
    <property type="entry name" value="ABC transporter type 1, transmembrane domain"/>
    <property type="match status" value="1"/>
</dbReference>
<feature type="transmembrane region" description="Helical" evidence="9">
    <location>
        <begin position="294"/>
        <end position="314"/>
    </location>
</feature>
<dbReference type="PANTHER" id="PTHR24221:SF654">
    <property type="entry name" value="ATP-BINDING CASSETTE SUB-FAMILY B MEMBER 6"/>
    <property type="match status" value="1"/>
</dbReference>
<keyword evidence="4 9" id="KW-0812">Transmembrane</keyword>
<evidence type="ECO:0000256" key="1">
    <source>
        <dbReference type="ARBA" id="ARBA00004651"/>
    </source>
</evidence>
<reference evidence="12 13" key="1">
    <citation type="submission" date="2020-08" db="EMBL/GenBank/DDBJ databases">
        <title>Pseudomonas sp. nov.</title>
        <authorList>
            <person name="Gieschler S."/>
            <person name="Fiedler G."/>
            <person name="Brinks E."/>
            <person name="Boehnlein C."/>
            <person name="Franz C.M.A.P."/>
            <person name="Kabisch J."/>
        </authorList>
    </citation>
    <scope>NUCLEOTIDE SEQUENCE [LARGE SCALE GENOMIC DNA]</scope>
    <source>
        <strain evidence="12 13">MBT-2</strain>
    </source>
</reference>
<dbReference type="InterPro" id="IPR003439">
    <property type="entry name" value="ABC_transporter-like_ATP-bd"/>
</dbReference>
<keyword evidence="7 9" id="KW-1133">Transmembrane helix</keyword>
<feature type="domain" description="ABC transmembrane type-1" evidence="11">
    <location>
        <begin position="28"/>
        <end position="320"/>
    </location>
</feature>
<organism evidence="12 13">
    <name type="scientific">Pseudomonas baltica</name>
    <dbReference type="NCBI Taxonomy" id="2762576"/>
    <lineage>
        <taxon>Bacteria</taxon>
        <taxon>Pseudomonadati</taxon>
        <taxon>Pseudomonadota</taxon>
        <taxon>Gammaproteobacteria</taxon>
        <taxon>Pseudomonadales</taxon>
        <taxon>Pseudomonadaceae</taxon>
        <taxon>Pseudomonas</taxon>
    </lineage>
</organism>